<organism evidence="1 2">
    <name type="scientific">Pseudidiomarina aestuarii</name>
    <dbReference type="NCBI Taxonomy" id="624146"/>
    <lineage>
        <taxon>Bacteria</taxon>
        <taxon>Pseudomonadati</taxon>
        <taxon>Pseudomonadota</taxon>
        <taxon>Gammaproteobacteria</taxon>
        <taxon>Alteromonadales</taxon>
        <taxon>Idiomarinaceae</taxon>
        <taxon>Pseudidiomarina</taxon>
    </lineage>
</organism>
<evidence type="ECO:0000313" key="2">
    <source>
        <dbReference type="Proteomes" id="UP000241514"/>
    </source>
</evidence>
<dbReference type="Proteomes" id="UP000241514">
    <property type="component" value="Unassembled WGS sequence"/>
</dbReference>
<evidence type="ECO:0000313" key="1">
    <source>
        <dbReference type="EMBL" id="PTB88841.1"/>
    </source>
</evidence>
<dbReference type="AlphaFoldDB" id="A0A6N4DBN3"/>
<proteinExistence type="predicted"/>
<accession>A0A6N4DBN3</accession>
<comment type="caution">
    <text evidence="1">The sequence shown here is derived from an EMBL/GenBank/DDBJ whole genome shotgun (WGS) entry which is preliminary data.</text>
</comment>
<reference evidence="1 2" key="1">
    <citation type="submission" date="2018-03" db="EMBL/GenBank/DDBJ databases">
        <title>Cross-interface Injection: A General Nanoliter Liquid Handling Method Applied to Single Cells Genome Amplification Automated Nanoliter Liquid Handling Applied to Single Cell Multiple Displacement Amplification.</title>
        <authorList>
            <person name="Yun J."/>
            <person name="Xu P."/>
            <person name="Xu J."/>
            <person name="Dai X."/>
            <person name="Wang Y."/>
            <person name="Zheng X."/>
            <person name="Cao C."/>
            <person name="Yi Q."/>
            <person name="Zhu Y."/>
            <person name="Wang L."/>
            <person name="Dong Z."/>
            <person name="Huang Y."/>
            <person name="Huang L."/>
            <person name="Du W."/>
        </authorList>
    </citation>
    <scope>NUCLEOTIDE SEQUENCE [LARGE SCALE GENOMIC DNA]</scope>
    <source>
        <strain evidence="1 2">A9-4</strain>
    </source>
</reference>
<protein>
    <submittedName>
        <fullName evidence="1">Uncharacterized protein</fullName>
    </submittedName>
</protein>
<name>A0A6N4DBN3_9GAMM</name>
<gene>
    <name evidence="1" type="ORF">C9928_05420</name>
</gene>
<dbReference type="RefSeq" id="WP_417657152.1">
    <property type="nucleotide sequence ID" value="NZ_JBLXDX010000003.1"/>
</dbReference>
<sequence>MSIKLLKVIGFTALAFSTATLTLPTSAQSFGFGKKSESSVDWGDMSTQSDAALINLYQGQATLSAAVADLADILELQEEAAGLRASAKAVSECGASSCSDFSEVTEQDAKVQKLVVSELENKADSLSDSQKVKAGEALEKYVTGGIQYAKGLQDAQRLAEVAGDAPMLQKPKFLGLLKAVPTAAKGASNIIQTAPTLFTIATSADIKEPEGKDEMMSML</sequence>
<dbReference type="EMBL" id="PYVG01000031">
    <property type="protein sequence ID" value="PTB88841.1"/>
    <property type="molecule type" value="Genomic_DNA"/>
</dbReference>